<dbReference type="InterPro" id="IPR011049">
    <property type="entry name" value="Serralysin-like_metalloprot_C"/>
</dbReference>
<dbReference type="SUPFAM" id="SSF51120">
    <property type="entry name" value="beta-Roll"/>
    <property type="match status" value="1"/>
</dbReference>
<reference evidence="1 2" key="1">
    <citation type="submission" date="2023-05" db="EMBL/GenBank/DDBJ databases">
        <title>Siderophore-mediated competition between Bacillus subtilis and Pseudomonas marginalis.</title>
        <authorList>
            <person name="Lyng M."/>
            <person name="Joergensen J.P.B."/>
            <person name="Schostag M.D."/>
            <person name="Jarmusch S.A."/>
            <person name="Aguilar D.K.C."/>
            <person name="Andrade C.N.L."/>
            <person name="Kovacs A.T."/>
        </authorList>
    </citation>
    <scope>NUCLEOTIDE SEQUENCE [LARGE SCALE GENOMIC DNA]</scope>
    <source>
        <strain evidence="1 2">P8_72</strain>
    </source>
</reference>
<protein>
    <submittedName>
        <fullName evidence="1">Calcium-binding protein</fullName>
    </submittedName>
</protein>
<evidence type="ECO:0000313" key="2">
    <source>
        <dbReference type="Proteomes" id="UP001287024"/>
    </source>
</evidence>
<keyword evidence="2" id="KW-1185">Reference proteome</keyword>
<dbReference type="RefSeq" id="WP_320337259.1">
    <property type="nucleotide sequence ID" value="NZ_JASFAG010000004.1"/>
</dbReference>
<proteinExistence type="predicted"/>
<dbReference type="Proteomes" id="UP001287024">
    <property type="component" value="Unassembled WGS sequence"/>
</dbReference>
<dbReference type="EMBL" id="JASFAG010000004">
    <property type="protein sequence ID" value="MDX9678684.1"/>
    <property type="molecule type" value="Genomic_DNA"/>
</dbReference>
<dbReference type="Gene3D" id="2.150.10.10">
    <property type="entry name" value="Serralysin-like metalloprotease, C-terminal"/>
    <property type="match status" value="1"/>
</dbReference>
<organism evidence="1 2">
    <name type="scientific">Pseudomonas zeae</name>
    <dbReference type="NCBI Taxonomy" id="2745510"/>
    <lineage>
        <taxon>Bacteria</taxon>
        <taxon>Pseudomonadati</taxon>
        <taxon>Pseudomonadota</taxon>
        <taxon>Gammaproteobacteria</taxon>
        <taxon>Pseudomonadales</taxon>
        <taxon>Pseudomonadaceae</taxon>
        <taxon>Pseudomonas</taxon>
    </lineage>
</organism>
<evidence type="ECO:0000313" key="1">
    <source>
        <dbReference type="EMBL" id="MDX9678684.1"/>
    </source>
</evidence>
<comment type="caution">
    <text evidence="1">The sequence shown here is derived from an EMBL/GenBank/DDBJ whole genome shotgun (WGS) entry which is preliminary data.</text>
</comment>
<name>A0ABU5BPT9_9PSED</name>
<gene>
    <name evidence="1" type="ORF">QMK45_22555</name>
</gene>
<accession>A0ABU5BPT9</accession>
<sequence length="1181" mass="129891">MATLIRKASLETAEITDAVVIADMRFESNEHHLSTIDFKPETDETTSIKVKSKVDQLKIVDSVFGPLQIGSISITRVSLYALGATFDGQPLSGKSTFFRVPKRSFINALQFSAIDIEHHMKSSTGKDSYLLTTLLFEMASERPLTAPHLIRESSQVSTDEGNYRSKLVKLLDSAQKLDLYHANLPKHNPRWVSLAKSYAALGSSVGIQAFGIFMGLRGVVDAIKANNTTEVAINSLGIGTEVGSIVVDIAVSKIASNMLSAGQGALMDFAKTRFALRLGRSGGLIGGALTLPFDIFTAVRSINAAENAVGKEAMDHYVSAGLSITSAAMTVILGAAALAGFSFAGPVGLAAGAILAIGSQIYGAVRVVDDIDDYIELTLDERWRTGWFSFCMMDPDQAVQNRYLLAKTRLQHAKQLKETARKLLDGQLKDTTEAIVNGKFEVHLKPSRVRKRNWWTKRDSWETIQVPEIKGGDDIIDARNGVSKDTPGAELGTVGENKGILWFISEGQDSIKGVENKPNSFHYRSGKKQLTGGEKDDRFVFEGAGDLLVQDAQISEYSTLKGGAGNDTLVLAGSNYTRRTDRKGYDVDLLAQTLQVIATDPSAEEGEKYTLHSLLESIENVETVSGAISVVTGSDKRNIINSRGQDTINAGPGNDQIHLTYPGATASGEAGIDEYIIDHKPGRIAIIEDGTEESIVLLNWKYELIESWAIENGALIISSRFAFADDPKSVVIIQGLYKKDANNFVLQNNKFTFMTGDGYSLKLPDAPDLPDSIENGHNLEIEVVVVKKGTPERPLILHAPECLIDHQRDASYYLPRSRKNTTLRLVKRAEAVVRLHLDYDISELTQVEAHFTSGEKKSNGELFAGCDLIYHFGQNTLKFGLFAYAEGGFDPRNMIRILRTMAARPNYRVVLIFKGGVTVNLQLTPETDVCPLESHNPNDFDTWTTQLSLPLPRRTDQTPFELPETKPFKFDRAGCGSLFSYPEQTSIQNLEGTGSTYLIHLVADIAIRLSTPGALANAPARLPYSSTWDLDATKLGKVEIRLENNQLHIGTCIIHLPEYESEDLIDQVRVITEKGVVHTVDLSFDRVYLDGLDARFFEDPDSPKDLPEALAAMANQEIKVRNIVLADNRHEALSYNFPAHGWILRRDKSRVEYSALQVVNRCSHQDLTLFAQPPLMTVPPA</sequence>